<proteinExistence type="predicted"/>
<dbReference type="RefSeq" id="WP_109437767.1">
    <property type="nucleotide sequence ID" value="NZ_CANLFO010000007.1"/>
</dbReference>
<gene>
    <name evidence="1" type="ORF">FOF46_11135</name>
</gene>
<sequence length="231" mass="24366">MSTKEAQNATAVQNPTTQIEINAIVGNQLSVQYTGLPGNRPDTYGNYLVVWRNQNSIPYNDPNPDGFVEITGDTSQGSQVFENITVQPGVTYVVGYAVGPKLSPGQEWGNVCTTCFITTDQKTSYITPELTDLVAATDSVTMNYKLPSGASPKENGAWVGIWQTGNASYDQAPIAANSIQNPSSQGGAAINGVQILIGQIYTVALFTSGWKAGPGGTNVQTAMSCTATITT</sequence>
<dbReference type="OrthoDB" id="1159314at2"/>
<dbReference type="AlphaFoldDB" id="A0A554VL78"/>
<evidence type="ECO:0000313" key="2">
    <source>
        <dbReference type="Proteomes" id="UP000318833"/>
    </source>
</evidence>
<comment type="caution">
    <text evidence="1">The sequence shown here is derived from an EMBL/GenBank/DDBJ whole genome shotgun (WGS) entry which is preliminary data.</text>
</comment>
<reference evidence="1 2" key="1">
    <citation type="submission" date="2019-07" db="EMBL/GenBank/DDBJ databases">
        <title>The draft genome sequence of Aquimarina algiphila M91.</title>
        <authorList>
            <person name="Meng X."/>
        </authorList>
    </citation>
    <scope>NUCLEOTIDE SEQUENCE [LARGE SCALE GENOMIC DNA]</scope>
    <source>
        <strain evidence="1 2">M91</strain>
    </source>
</reference>
<accession>A0A554VL78</accession>
<name>A0A554VL78_9FLAO</name>
<dbReference type="EMBL" id="VLNR01000019">
    <property type="protein sequence ID" value="TSE08848.1"/>
    <property type="molecule type" value="Genomic_DNA"/>
</dbReference>
<keyword evidence="2" id="KW-1185">Reference proteome</keyword>
<dbReference type="Proteomes" id="UP000318833">
    <property type="component" value="Unassembled WGS sequence"/>
</dbReference>
<protein>
    <submittedName>
        <fullName evidence="1">Uncharacterized protein</fullName>
    </submittedName>
</protein>
<evidence type="ECO:0000313" key="1">
    <source>
        <dbReference type="EMBL" id="TSE08848.1"/>
    </source>
</evidence>
<organism evidence="1 2">
    <name type="scientific">Aquimarina algiphila</name>
    <dbReference type="NCBI Taxonomy" id="2047982"/>
    <lineage>
        <taxon>Bacteria</taxon>
        <taxon>Pseudomonadati</taxon>
        <taxon>Bacteroidota</taxon>
        <taxon>Flavobacteriia</taxon>
        <taxon>Flavobacteriales</taxon>
        <taxon>Flavobacteriaceae</taxon>
        <taxon>Aquimarina</taxon>
    </lineage>
</organism>